<dbReference type="AlphaFoldDB" id="A0A5N6KXT5"/>
<protein>
    <submittedName>
        <fullName evidence="1">Uncharacterized protein</fullName>
    </submittedName>
</protein>
<dbReference type="EMBL" id="VIBQ01000014">
    <property type="protein sequence ID" value="KAB8349540.1"/>
    <property type="molecule type" value="Genomic_DNA"/>
</dbReference>
<comment type="caution">
    <text evidence="1">The sequence shown here is derived from an EMBL/GenBank/DDBJ whole genome shotgun (WGS) entry which is preliminary data.</text>
</comment>
<evidence type="ECO:0000313" key="1">
    <source>
        <dbReference type="EMBL" id="KAB8349540.1"/>
    </source>
</evidence>
<name>A0A5N6KXT5_9ROSI</name>
<gene>
    <name evidence="1" type="ORF">FH972_023566</name>
</gene>
<proteinExistence type="predicted"/>
<dbReference type="Proteomes" id="UP000327013">
    <property type="component" value="Unassembled WGS sequence"/>
</dbReference>
<evidence type="ECO:0000313" key="2">
    <source>
        <dbReference type="Proteomes" id="UP000327013"/>
    </source>
</evidence>
<keyword evidence="2" id="KW-1185">Reference proteome</keyword>
<organism evidence="1 2">
    <name type="scientific">Carpinus fangiana</name>
    <dbReference type="NCBI Taxonomy" id="176857"/>
    <lineage>
        <taxon>Eukaryota</taxon>
        <taxon>Viridiplantae</taxon>
        <taxon>Streptophyta</taxon>
        <taxon>Embryophyta</taxon>
        <taxon>Tracheophyta</taxon>
        <taxon>Spermatophyta</taxon>
        <taxon>Magnoliopsida</taxon>
        <taxon>eudicotyledons</taxon>
        <taxon>Gunneridae</taxon>
        <taxon>Pentapetalae</taxon>
        <taxon>rosids</taxon>
        <taxon>fabids</taxon>
        <taxon>Fagales</taxon>
        <taxon>Betulaceae</taxon>
        <taxon>Carpinus</taxon>
    </lineage>
</organism>
<accession>A0A5N6KXT5</accession>
<sequence>MADIAPPTLFTQLRSRLRWAKVQKDPVLIEVKPKPRPHDGKLRATSVRGVQSMEAALTELAMLCTKHNIRLTLVAVGNGVLPFFLNQGTLLTIDIVYELVPAENKKLLNRFVGEIAEKYDTLPRNWLNNGPRIYMEPEVRDILGRESLRYGKELFCRPGLVVWIPPWKYFFVAKIDELSQRHLENLTGDEMANAATYLSLVLREESLKSVSFDKIARWHLQYHKPTRPGFKGVCDATNIAYQRSYHRKPIIK</sequence>
<reference evidence="1 2" key="1">
    <citation type="submission" date="2019-06" db="EMBL/GenBank/DDBJ databases">
        <title>A chromosomal-level reference genome of Carpinus fangiana (Coryloideae, Betulaceae).</title>
        <authorList>
            <person name="Yang X."/>
            <person name="Wang Z."/>
            <person name="Zhang L."/>
            <person name="Hao G."/>
            <person name="Liu J."/>
            <person name="Yang Y."/>
        </authorList>
    </citation>
    <scope>NUCLEOTIDE SEQUENCE [LARGE SCALE GENOMIC DNA]</scope>
    <source>
        <strain evidence="1">Cfa_2016G</strain>
        <tissue evidence="1">Leaf</tissue>
    </source>
</reference>